<dbReference type="InterPro" id="IPR036873">
    <property type="entry name" value="Rhodanese-like_dom_sf"/>
</dbReference>
<dbReference type="Pfam" id="PF00899">
    <property type="entry name" value="ThiF"/>
    <property type="match status" value="1"/>
</dbReference>
<dbReference type="SUPFAM" id="SSF52821">
    <property type="entry name" value="Rhodanese/Cell cycle control phosphatase"/>
    <property type="match status" value="1"/>
</dbReference>
<dbReference type="Gene3D" id="3.40.250.10">
    <property type="entry name" value="Rhodanese-like domain"/>
    <property type="match status" value="1"/>
</dbReference>
<accession>A0ABZ2MEF2</accession>
<dbReference type="RefSeq" id="WP_338748165.1">
    <property type="nucleotide sequence ID" value="NZ_CP144913.1"/>
</dbReference>
<name>A0ABZ2MEF2_9MICO</name>
<proteinExistence type="predicted"/>
<dbReference type="PANTHER" id="PTHR10953:SF102">
    <property type="entry name" value="ADENYLYLTRANSFERASE AND SULFURTRANSFERASE MOCS3"/>
    <property type="match status" value="1"/>
</dbReference>
<dbReference type="CDD" id="cd00158">
    <property type="entry name" value="RHOD"/>
    <property type="match status" value="1"/>
</dbReference>
<dbReference type="PANTHER" id="PTHR10953">
    <property type="entry name" value="UBIQUITIN-ACTIVATING ENZYME E1"/>
    <property type="match status" value="1"/>
</dbReference>
<feature type="domain" description="Rhodanese" evidence="2">
    <location>
        <begin position="297"/>
        <end position="388"/>
    </location>
</feature>
<dbReference type="GO" id="GO:0016779">
    <property type="term" value="F:nucleotidyltransferase activity"/>
    <property type="evidence" value="ECO:0007669"/>
    <property type="project" value="UniProtKB-KW"/>
</dbReference>
<dbReference type="SMART" id="SM00450">
    <property type="entry name" value="RHOD"/>
    <property type="match status" value="1"/>
</dbReference>
<dbReference type="EMBL" id="CP144913">
    <property type="protein sequence ID" value="WXB75444.1"/>
    <property type="molecule type" value="Genomic_DNA"/>
</dbReference>
<dbReference type="PROSITE" id="PS50206">
    <property type="entry name" value="RHODANESE_3"/>
    <property type="match status" value="1"/>
</dbReference>
<dbReference type="InterPro" id="IPR035985">
    <property type="entry name" value="Ubiquitin-activating_enz"/>
</dbReference>
<protein>
    <submittedName>
        <fullName evidence="3">ThiF family adenylyltransferase</fullName>
    </submittedName>
</protein>
<evidence type="ECO:0000256" key="1">
    <source>
        <dbReference type="SAM" id="MobiDB-lite"/>
    </source>
</evidence>
<dbReference type="InterPro" id="IPR045886">
    <property type="entry name" value="ThiF/MoeB/HesA"/>
</dbReference>
<gene>
    <name evidence="3" type="ORF">V1351_10830</name>
</gene>
<evidence type="ECO:0000313" key="3">
    <source>
        <dbReference type="EMBL" id="WXB75444.1"/>
    </source>
</evidence>
<feature type="region of interest" description="Disordered" evidence="1">
    <location>
        <begin position="255"/>
        <end position="283"/>
    </location>
</feature>
<dbReference type="InterPro" id="IPR001763">
    <property type="entry name" value="Rhodanese-like_dom"/>
</dbReference>
<dbReference type="InterPro" id="IPR000594">
    <property type="entry name" value="ThiF_NAD_FAD-bd"/>
</dbReference>
<organism evidence="3 4">
    <name type="scientific">Janibacter alittae</name>
    <dbReference type="NCBI Taxonomy" id="3115209"/>
    <lineage>
        <taxon>Bacteria</taxon>
        <taxon>Bacillati</taxon>
        <taxon>Actinomycetota</taxon>
        <taxon>Actinomycetes</taxon>
        <taxon>Micrococcales</taxon>
        <taxon>Intrasporangiaceae</taxon>
        <taxon>Janibacter</taxon>
    </lineage>
</organism>
<keyword evidence="4" id="KW-1185">Reference proteome</keyword>
<sequence length="390" mass="40395">MTLSALVDPGPALTSEQVSRYSRHLLMPTIGELGQRRLLASRVAVVGAGGLGSPSLLYLAGAGIGSITVIDDDLVDETNLQRQVIHASADVGRAKVDSALERVRALNPDVEVTGVRDHLGAANAAHILADHDLVLDGSDNFDTRYAVADACAELGVPLVWAAVYRTEAHLTVFWPSAPEGVAAPGLRDLFPQPPAPGTVPACGDAGVVGPLVGQVGSMMATEAIKLITGVGRSLLGRVLFIDVLAATQREIPLAARTGRTHAPPRPPRPAGPTPVAAPDGGVTPFVSPTDLASRLEGADAPFVLDVRDAHELADGVVPGAAHIPVSTLTADADSSAAVPTDRDVVLVCRAGPRAELAATALRARGYERLFVLEGGMLAWSTPVPHEVETR</sequence>
<reference evidence="3 4" key="1">
    <citation type="submission" date="2024-02" db="EMBL/GenBank/DDBJ databases">
        <title>Janibacter sp. nov., isolated from gut of marine sandworm.</title>
        <authorList>
            <person name="Kim B."/>
            <person name="Jun M.O."/>
            <person name="Shin N.-R."/>
        </authorList>
    </citation>
    <scope>NUCLEOTIDE SEQUENCE [LARGE SCALE GENOMIC DNA]</scope>
    <source>
        <strain evidence="3 4">A1S7</strain>
    </source>
</reference>
<evidence type="ECO:0000313" key="4">
    <source>
        <dbReference type="Proteomes" id="UP001382727"/>
    </source>
</evidence>
<evidence type="ECO:0000259" key="2">
    <source>
        <dbReference type="PROSITE" id="PS50206"/>
    </source>
</evidence>
<dbReference type="Pfam" id="PF00581">
    <property type="entry name" value="Rhodanese"/>
    <property type="match status" value="1"/>
</dbReference>
<dbReference type="CDD" id="cd00757">
    <property type="entry name" value="ThiF_MoeB_HesA_family"/>
    <property type="match status" value="1"/>
</dbReference>
<dbReference type="SUPFAM" id="SSF69572">
    <property type="entry name" value="Activating enzymes of the ubiquitin-like proteins"/>
    <property type="match status" value="1"/>
</dbReference>
<dbReference type="Proteomes" id="UP001382727">
    <property type="component" value="Chromosome"/>
</dbReference>
<keyword evidence="3" id="KW-0548">Nucleotidyltransferase</keyword>
<dbReference type="Gene3D" id="3.40.50.720">
    <property type="entry name" value="NAD(P)-binding Rossmann-like Domain"/>
    <property type="match status" value="1"/>
</dbReference>
<keyword evidence="3" id="KW-0808">Transferase</keyword>
<feature type="compositionally biased region" description="Pro residues" evidence="1">
    <location>
        <begin position="263"/>
        <end position="272"/>
    </location>
</feature>